<dbReference type="InterPro" id="IPR036823">
    <property type="entry name" value="Ribosomal_uS7_dom_sf"/>
</dbReference>
<geneLocation type="chloroplast" evidence="6"/>
<feature type="region of interest" description="Disordered" evidence="4">
    <location>
        <begin position="148"/>
        <end position="167"/>
    </location>
</feature>
<evidence type="ECO:0000256" key="2">
    <source>
        <dbReference type="ARBA" id="ARBA00022980"/>
    </source>
</evidence>
<reference evidence="6" key="2">
    <citation type="journal article" date="2019" name="Mol. Phylogenet. Evol.">
        <title>Reassessment of the classification of bryopsidales (chlorophyta) based on chloroplast phylogenomic analyses.</title>
        <authorList>
            <person name="Cremen M.C."/>
            <person name="Leliaert F."/>
            <person name="West J."/>
            <person name="Lam D.W."/>
            <person name="Shimada S."/>
            <person name="Lopez-Bautista J.M."/>
            <person name="Verbruggen H."/>
        </authorList>
    </citation>
    <scope>NUCLEOTIDE SEQUENCE</scope>
</reference>
<dbReference type="PIRSF" id="PIRSF002122">
    <property type="entry name" value="RPS7p_RPS7a_RPS5e_RPS7o"/>
    <property type="match status" value="1"/>
</dbReference>
<keyword evidence="3" id="KW-0687">Ribonucleoprotein</keyword>
<dbReference type="AlphaFoldDB" id="A0A386B1B7"/>
<reference evidence="6" key="1">
    <citation type="submission" date="2018-07" db="EMBL/GenBank/DDBJ databases">
        <authorList>
            <person name="Quirk P.G."/>
            <person name="Krulwich T.A."/>
        </authorList>
    </citation>
    <scope>NUCLEOTIDE SEQUENCE</scope>
</reference>
<dbReference type="GO" id="GO:1990904">
    <property type="term" value="C:ribonucleoprotein complex"/>
    <property type="evidence" value="ECO:0007669"/>
    <property type="project" value="UniProtKB-KW"/>
</dbReference>
<gene>
    <name evidence="6" type="primary">rps7</name>
</gene>
<name>A0A386B1B7_9CHLO</name>
<feature type="domain" description="Small ribosomal subunit protein uS7" evidence="5">
    <location>
        <begin position="172"/>
        <end position="206"/>
    </location>
</feature>
<dbReference type="SUPFAM" id="SSF47973">
    <property type="entry name" value="Ribosomal protein S7"/>
    <property type="match status" value="2"/>
</dbReference>
<dbReference type="GO" id="GO:0006412">
    <property type="term" value="P:translation"/>
    <property type="evidence" value="ECO:0007669"/>
    <property type="project" value="InterPro"/>
</dbReference>
<keyword evidence="6" id="KW-0934">Plastid</keyword>
<dbReference type="InterPro" id="IPR023798">
    <property type="entry name" value="Ribosomal_uS7_dom"/>
</dbReference>
<protein>
    <submittedName>
        <fullName evidence="6">Ribosomal protein S7</fullName>
    </submittedName>
</protein>
<accession>A0A386B1B7</accession>
<comment type="similarity">
    <text evidence="1">Belongs to the universal ribosomal protein uS7 family.</text>
</comment>
<dbReference type="PANTHER" id="PTHR11205">
    <property type="entry name" value="RIBOSOMAL PROTEIN S7"/>
    <property type="match status" value="1"/>
</dbReference>
<evidence type="ECO:0000313" key="6">
    <source>
        <dbReference type="EMBL" id="AYC65480.1"/>
    </source>
</evidence>
<dbReference type="EMBL" id="MH591110">
    <property type="protein sequence ID" value="AYC65480.1"/>
    <property type="molecule type" value="Genomic_DNA"/>
</dbReference>
<evidence type="ECO:0000256" key="3">
    <source>
        <dbReference type="ARBA" id="ARBA00023274"/>
    </source>
</evidence>
<dbReference type="GO" id="GO:0005840">
    <property type="term" value="C:ribosome"/>
    <property type="evidence" value="ECO:0007669"/>
    <property type="project" value="UniProtKB-KW"/>
</dbReference>
<evidence type="ECO:0000256" key="4">
    <source>
        <dbReference type="SAM" id="MobiDB-lite"/>
    </source>
</evidence>
<dbReference type="RefSeq" id="YP_009519480.1">
    <property type="nucleotide sequence ID" value="NC_039526.1"/>
</dbReference>
<evidence type="ECO:0000256" key="1">
    <source>
        <dbReference type="ARBA" id="ARBA00007151"/>
    </source>
</evidence>
<feature type="compositionally biased region" description="Basic and acidic residues" evidence="4">
    <location>
        <begin position="121"/>
        <end position="131"/>
    </location>
</feature>
<dbReference type="GeneID" id="38279403"/>
<dbReference type="Gene3D" id="1.10.455.10">
    <property type="entry name" value="Ribosomal protein S7 domain"/>
    <property type="match status" value="2"/>
</dbReference>
<dbReference type="Pfam" id="PF00177">
    <property type="entry name" value="Ribosomal_S7"/>
    <property type="match status" value="2"/>
</dbReference>
<organism evidence="6">
    <name type="scientific">Rhipiliopsis peltata</name>
    <dbReference type="NCBI Taxonomy" id="2320810"/>
    <lineage>
        <taxon>Eukaryota</taxon>
        <taxon>Viridiplantae</taxon>
        <taxon>Chlorophyta</taxon>
        <taxon>core chlorophytes</taxon>
        <taxon>Ulvophyceae</taxon>
        <taxon>TCBD clade</taxon>
        <taxon>Bryopsidales</taxon>
        <taxon>Halimedineae</taxon>
        <taxon>Halimedaceae</taxon>
        <taxon>Rhipiliopsideae</taxon>
        <taxon>Rhipiliopsis</taxon>
    </lineage>
</organism>
<feature type="domain" description="Small ribosomal subunit protein uS7" evidence="5">
    <location>
        <begin position="19"/>
        <end position="113"/>
    </location>
</feature>
<keyword evidence="2 6" id="KW-0689">Ribosomal protein</keyword>
<proteinExistence type="inferred from homology"/>
<keyword evidence="6" id="KW-0150">Chloroplast</keyword>
<evidence type="ECO:0000259" key="5">
    <source>
        <dbReference type="Pfam" id="PF00177"/>
    </source>
</evidence>
<dbReference type="InterPro" id="IPR000235">
    <property type="entry name" value="Ribosomal_uS7"/>
</dbReference>
<sequence>MGPSSQGDLLGGILASSPFLQMIHQRLIQNGKKKLAYKILQKSFNHIQNKTQQDPLLIIEKAIRNVTPSVAVQTRRIRGSVYPIPIEIPLERGVPKGIRWIIIAAKKRKRSSTRSSGLPEGRPEGRPDGQKGRAKLRQEVVPSTLTAAQKIAAQPEGRSKGRKVKGEASLTASKFSLNLANEFIDASKKIGSAFYKKEEIQKIANSKSKRK</sequence>
<feature type="region of interest" description="Disordered" evidence="4">
    <location>
        <begin position="111"/>
        <end position="135"/>
    </location>
</feature>